<accession>A0A413VRW0</accession>
<protein>
    <submittedName>
        <fullName evidence="4">Glycosyltransferase family 1 protein</fullName>
    </submittedName>
</protein>
<dbReference type="InterPro" id="IPR001296">
    <property type="entry name" value="Glyco_trans_1"/>
</dbReference>
<dbReference type="Pfam" id="PF13439">
    <property type="entry name" value="Glyco_transf_4"/>
    <property type="match status" value="1"/>
</dbReference>
<dbReference type="GO" id="GO:0016757">
    <property type="term" value="F:glycosyltransferase activity"/>
    <property type="evidence" value="ECO:0007669"/>
    <property type="project" value="InterPro"/>
</dbReference>
<evidence type="ECO:0000259" key="2">
    <source>
        <dbReference type="Pfam" id="PF00534"/>
    </source>
</evidence>
<dbReference type="Proteomes" id="UP000284379">
    <property type="component" value="Unassembled WGS sequence"/>
</dbReference>
<dbReference type="PANTHER" id="PTHR46401:SF2">
    <property type="entry name" value="GLYCOSYLTRANSFERASE WBBK-RELATED"/>
    <property type="match status" value="1"/>
</dbReference>
<dbReference type="EMBL" id="QSGO01000004">
    <property type="protein sequence ID" value="RHB36326.1"/>
    <property type="molecule type" value="Genomic_DNA"/>
</dbReference>
<dbReference type="SUPFAM" id="SSF53756">
    <property type="entry name" value="UDP-Glycosyltransferase/glycogen phosphorylase"/>
    <property type="match status" value="1"/>
</dbReference>
<reference evidence="4 5" key="1">
    <citation type="submission" date="2018-08" db="EMBL/GenBank/DDBJ databases">
        <title>A genome reference for cultivated species of the human gut microbiota.</title>
        <authorList>
            <person name="Zou Y."/>
            <person name="Xue W."/>
            <person name="Luo G."/>
        </authorList>
    </citation>
    <scope>NUCLEOTIDE SEQUENCE [LARGE SCALE GENOMIC DNA]</scope>
    <source>
        <strain evidence="4 5">AM40-30BH</strain>
    </source>
</reference>
<dbReference type="RefSeq" id="WP_025866588.1">
    <property type="nucleotide sequence ID" value="NZ_CABJFV010000004.1"/>
</dbReference>
<dbReference type="GO" id="GO:0009103">
    <property type="term" value="P:lipopolysaccharide biosynthetic process"/>
    <property type="evidence" value="ECO:0007669"/>
    <property type="project" value="TreeGrafter"/>
</dbReference>
<dbReference type="InterPro" id="IPR028098">
    <property type="entry name" value="Glyco_trans_4-like_N"/>
</dbReference>
<evidence type="ECO:0000256" key="1">
    <source>
        <dbReference type="ARBA" id="ARBA00022679"/>
    </source>
</evidence>
<evidence type="ECO:0000259" key="3">
    <source>
        <dbReference type="Pfam" id="PF13439"/>
    </source>
</evidence>
<dbReference type="Pfam" id="PF00534">
    <property type="entry name" value="Glycos_transf_1"/>
    <property type="match status" value="1"/>
</dbReference>
<evidence type="ECO:0000313" key="5">
    <source>
        <dbReference type="Proteomes" id="UP000284379"/>
    </source>
</evidence>
<dbReference type="Gene3D" id="3.40.50.2000">
    <property type="entry name" value="Glycogen Phosphorylase B"/>
    <property type="match status" value="2"/>
</dbReference>
<organism evidence="4 5">
    <name type="scientific">Bacteroides nordii</name>
    <dbReference type="NCBI Taxonomy" id="291645"/>
    <lineage>
        <taxon>Bacteria</taxon>
        <taxon>Pseudomonadati</taxon>
        <taxon>Bacteroidota</taxon>
        <taxon>Bacteroidia</taxon>
        <taxon>Bacteroidales</taxon>
        <taxon>Bacteroidaceae</taxon>
        <taxon>Bacteroides</taxon>
    </lineage>
</organism>
<evidence type="ECO:0000313" key="4">
    <source>
        <dbReference type="EMBL" id="RHB36326.1"/>
    </source>
</evidence>
<gene>
    <name evidence="4" type="ORF">DW888_06695</name>
</gene>
<name>A0A413VRW0_9BACE</name>
<sequence length="375" mass="42791">MKIAFDAKRAAQNRTGLGNYSRFVIEGLSRYCPENKYLLYTPNERKAKLLGNLSQQENCVVCYPDKAIWKSLSSLWRVSGIKRQLQNDHPAIFHGLSNELPLGIERLKEIKSIVTIHDLIFLRYPNFYSYIDRNIYTYKFRRACQIANSIIAVSECTKRDIIHYFDIPAEKIKVIYQGCDESFLHPADSGLKEEARKQYGLPEKYLLYVGSIESRKNLLLIAKALTKASCDLPLVAIGKHTPYADTVLLYARENGLSNRLLMLHNVSFRYFPAIYQMASLFIYPSFFEGFGIPILEALNSKIPVIGATGSCLEEAGGDHSIYINPENEQELADAIDRVMANPTLQQEMVEKGTEYAARFGQEILTRQMMEHYLSL</sequence>
<feature type="domain" description="Glycosyl transferase family 1" evidence="2">
    <location>
        <begin position="193"/>
        <end position="353"/>
    </location>
</feature>
<proteinExistence type="predicted"/>
<feature type="domain" description="Glycosyltransferase subfamily 4-like N-terminal" evidence="3">
    <location>
        <begin position="66"/>
        <end position="182"/>
    </location>
</feature>
<comment type="caution">
    <text evidence="4">The sequence shown here is derived from an EMBL/GenBank/DDBJ whole genome shotgun (WGS) entry which is preliminary data.</text>
</comment>
<dbReference type="GeneID" id="69504540"/>
<dbReference type="CDD" id="cd03809">
    <property type="entry name" value="GT4_MtfB-like"/>
    <property type="match status" value="1"/>
</dbReference>
<keyword evidence="1 4" id="KW-0808">Transferase</keyword>
<dbReference type="AlphaFoldDB" id="A0A413VRW0"/>
<dbReference type="PANTHER" id="PTHR46401">
    <property type="entry name" value="GLYCOSYLTRANSFERASE WBBK-RELATED"/>
    <property type="match status" value="1"/>
</dbReference>